<name>A0A024G0W2_9STRA</name>
<sequence>MFGNNGQSFQGNTTDNFANSPFILRNHAKNPSPSPPIFNANPFAAQKAPSEPPNVQFPTAAPFTSNPITCSQDYKPPQIAAFSANNSAPVSIFPANPSATNPFATSTWNSSSSFASFAPQAVNQKAIASESDINPFALVSTTTASSNTFFSGAQTATSQQSFSLPSNPHTQFSLSTPSITTTFGFGHEKSSNKKSVENENRMRENTTEKSNRTRIPFRRKNEGATNMTGNEEFGQNQVAHSFPPFESGYLTPHKRPSFQQKAISNSSKKSNLSASSTVSSTNDRLSNPTLRHVLDDSLSSAVVMSNTQMDRKAELSSATNLDGLCVDKCSLTERELHLRVDELSVFEKSMPSNPKSPQDLIVKRFQRSSADHKLDIPQEVRPPGVLRLTQLYLEQEIMDREILGSDARFDPPRAPEPIELYNFCWDRTRMIRKDFTLQNYRGAGGRVNPIVLDVHERIARYHIMCEHELCQVSSFVAQQNMEQLGQTLKSLNELYDEAFKTGDVRQQSPFEPELRAYFILCTLDNGRGLDVLKFVKGLSSTVMNSRHVQFAMKVFVARHTDDYYLFFQLFKQATFLQACLLFRFIASMRSCTLQRMNRAYRNYTYPLADLAELLCFDDIDQAAEVCRHHGLIISNHTSRDNIASTEEEDMDEQEMEETNDLAMIRFGGEFETDIELHRKKTPLEVRMSEKYISEKQRTYLRRDICRGVTEYSSHEYPYLSDLVEELEREERTRLYPGRKQYADGYSRFRDYRVSPPWTAQGTKNGNADGTQKAARAESDSSNDLARIASRHAEIENQRKLAIERLQQLQREKELAEARKREQEMTRLVTEMETQQVKLKKQKNALEEKERQEADRLAGLKEIEEKKRQDQIQREMDKEAEKRKRDEIEWRNREQERLRRAEEETKRRNERMSRIKLYQAKLDREKREKQLEVERQLAAKRKEEARARKQHLAIIRFRFHLWKKYRLRARKGPKQPLRLTLDMIPKSIDSSGIVPSFIRASRSTHGFKNHAVEELRVIPWEPVNLACHLGRILSSKYPLASQIGWKLVVADMMDPHASSFGSWCALMCGISGDPQMSHAASYDIRHTQTQTGQHIMTCARLIHADALNDTETKNAFLGTSTVIFPLDLQSVSDNHKMGRMAMWKKRVAASLAALEPYTQTNVVVLLFSSGQKREESSDVHVFCDQMQRRYHGTVQDITCHSIHENGEPVGNRTYEEEFERILRKSVMECENMGEESMEAISLQSLLTFVLEQFMKHSLTRGYKMQVDFQRITSELCIFWEEDVNANANIKPCAPELFPFICEDDADGRYNCPYTRESLNEIKAHFYKLTHTQIEIDVETLIGKSIAQAHDLVVIKCMEWADRLFSMHGNSLFIHNLKNSIRIGLQIVKPIQRNVIVTNESHAIRILENLLPWDVFGNVYSVYSETIPEECTLYISSKCKRRVEALLASRKLELDIEEWRASQRNKTTDKLIKRKTPIQPTQSAHSAKKAKDQSSMRLAQTYRRFLCIEIERGT</sequence>
<dbReference type="GO" id="GO:0006406">
    <property type="term" value="P:mRNA export from nucleus"/>
    <property type="evidence" value="ECO:0007669"/>
    <property type="project" value="TreeGrafter"/>
</dbReference>
<evidence type="ECO:0000259" key="2">
    <source>
        <dbReference type="Pfam" id="PF03399"/>
    </source>
</evidence>
<comment type="caution">
    <text evidence="3">The sequence shown here is derived from an EMBL/GenBank/DDBJ whole genome shotgun (WGS) entry which is preliminary data.</text>
</comment>
<dbReference type="InParanoid" id="A0A024G0W2"/>
<keyword evidence="4" id="KW-1185">Reference proteome</keyword>
<reference evidence="3 4" key="1">
    <citation type="submission" date="2012-05" db="EMBL/GenBank/DDBJ databases">
        <title>Recombination and specialization in a pathogen metapopulation.</title>
        <authorList>
            <person name="Gardiner A."/>
            <person name="Kemen E."/>
            <person name="Schultz-Larsen T."/>
            <person name="MacLean D."/>
            <person name="Van Oosterhout C."/>
            <person name="Jones J.D.G."/>
        </authorList>
    </citation>
    <scope>NUCLEOTIDE SEQUENCE [LARGE SCALE GENOMIC DNA]</scope>
    <source>
        <strain evidence="3 4">Ac Nc2</strain>
    </source>
</reference>
<dbReference type="InterPro" id="IPR005062">
    <property type="entry name" value="SAC3/GANP/THP3_conserved"/>
</dbReference>
<feature type="region of interest" description="Disordered" evidence="1">
    <location>
        <begin position="1468"/>
        <end position="1493"/>
    </location>
</feature>
<dbReference type="Gene3D" id="1.25.40.990">
    <property type="match status" value="1"/>
</dbReference>
<dbReference type="EMBL" id="CAIX01000004">
    <property type="protein sequence ID" value="CCI39940.1"/>
    <property type="molecule type" value="Genomic_DNA"/>
</dbReference>
<dbReference type="Pfam" id="PF03399">
    <property type="entry name" value="SAC3_GANP"/>
    <property type="match status" value="1"/>
</dbReference>
<dbReference type="PANTHER" id="PTHR12436">
    <property type="entry name" value="80 KDA MCM3-ASSOCIATED PROTEIN"/>
    <property type="match status" value="1"/>
</dbReference>
<dbReference type="Proteomes" id="UP000053237">
    <property type="component" value="Unassembled WGS sequence"/>
</dbReference>
<feature type="domain" description="SAC3/GANP/THP3 conserved" evidence="2">
    <location>
        <begin position="329"/>
        <end position="634"/>
    </location>
</feature>
<organism evidence="3 4">
    <name type="scientific">Albugo candida</name>
    <dbReference type="NCBI Taxonomy" id="65357"/>
    <lineage>
        <taxon>Eukaryota</taxon>
        <taxon>Sar</taxon>
        <taxon>Stramenopiles</taxon>
        <taxon>Oomycota</taxon>
        <taxon>Peronosporomycetes</taxon>
        <taxon>Albuginales</taxon>
        <taxon>Albuginaceae</taxon>
        <taxon>Albugo</taxon>
    </lineage>
</organism>
<feature type="region of interest" description="Disordered" evidence="1">
    <location>
        <begin position="755"/>
        <end position="784"/>
    </location>
</feature>
<dbReference type="GO" id="GO:0005737">
    <property type="term" value="C:cytoplasm"/>
    <property type="evidence" value="ECO:0007669"/>
    <property type="project" value="TreeGrafter"/>
</dbReference>
<feature type="region of interest" description="Disordered" evidence="1">
    <location>
        <begin position="183"/>
        <end position="289"/>
    </location>
</feature>
<dbReference type="PANTHER" id="PTHR12436:SF3">
    <property type="entry name" value="GERMINAL-CENTER ASSOCIATED NUCLEAR PROTEIN"/>
    <property type="match status" value="1"/>
</dbReference>
<dbReference type="STRING" id="65357.A0A024G0W2"/>
<evidence type="ECO:0000313" key="3">
    <source>
        <dbReference type="EMBL" id="CCI39940.1"/>
    </source>
</evidence>
<feature type="compositionally biased region" description="Polar residues" evidence="1">
    <location>
        <begin position="757"/>
        <end position="769"/>
    </location>
</feature>
<evidence type="ECO:0000256" key="1">
    <source>
        <dbReference type="SAM" id="MobiDB-lite"/>
    </source>
</evidence>
<feature type="region of interest" description="Disordered" evidence="1">
    <location>
        <begin position="23"/>
        <end position="61"/>
    </location>
</feature>
<feature type="compositionally biased region" description="Polar residues" evidence="1">
    <location>
        <begin position="223"/>
        <end position="239"/>
    </location>
</feature>
<feature type="compositionally biased region" description="Low complexity" evidence="1">
    <location>
        <begin position="264"/>
        <end position="282"/>
    </location>
</feature>
<protein>
    <recommendedName>
        <fullName evidence="2">SAC3/GANP/THP3 conserved domain-containing protein</fullName>
    </recommendedName>
</protein>
<feature type="region of interest" description="Disordered" evidence="1">
    <location>
        <begin position="865"/>
        <end position="884"/>
    </location>
</feature>
<proteinExistence type="predicted"/>
<dbReference type="InterPro" id="IPR045107">
    <property type="entry name" value="SAC3/GANP/THP3"/>
</dbReference>
<dbReference type="GO" id="GO:0070390">
    <property type="term" value="C:transcription export complex 2"/>
    <property type="evidence" value="ECO:0007669"/>
    <property type="project" value="TreeGrafter"/>
</dbReference>
<gene>
    <name evidence="3" type="ORF">BN9_007240</name>
</gene>
<evidence type="ECO:0000313" key="4">
    <source>
        <dbReference type="Proteomes" id="UP000053237"/>
    </source>
</evidence>
<feature type="compositionally biased region" description="Basic and acidic residues" evidence="1">
    <location>
        <begin position="186"/>
        <end position="211"/>
    </location>
</feature>
<accession>A0A024G0W2</accession>